<evidence type="ECO:0000256" key="1">
    <source>
        <dbReference type="ARBA" id="ARBA00009005"/>
    </source>
</evidence>
<feature type="domain" description="Peptidase C14 caspase" evidence="5">
    <location>
        <begin position="232"/>
        <end position="467"/>
    </location>
</feature>
<dbReference type="GO" id="GO:0005737">
    <property type="term" value="C:cytoplasm"/>
    <property type="evidence" value="ECO:0007669"/>
    <property type="project" value="TreeGrafter"/>
</dbReference>
<keyword evidence="3" id="KW-0378">Hydrolase</keyword>
<dbReference type="SUPFAM" id="SSF52129">
    <property type="entry name" value="Caspase-like"/>
    <property type="match status" value="1"/>
</dbReference>
<feature type="region of interest" description="Disordered" evidence="4">
    <location>
        <begin position="73"/>
        <end position="98"/>
    </location>
</feature>
<dbReference type="InParanoid" id="A0A165BFD4"/>
<name>A0A165BFD4_9APHY</name>
<keyword evidence="7" id="KW-1185">Reference proteome</keyword>
<keyword evidence="3" id="KW-0788">Thiol protease</keyword>
<dbReference type="PANTHER" id="PTHR48104">
    <property type="entry name" value="METACASPASE-4"/>
    <property type="match status" value="1"/>
</dbReference>
<dbReference type="GeneID" id="63830420"/>
<proteinExistence type="inferred from homology"/>
<accession>A0A165BFD4</accession>
<sequence length="506" mass="55889">MVMAAPDAQDDIFEAVEDVVRIAYGLEDDVDSTDLRRICKERARMTNDSKAIQLSQSLYSMYTLRKKQNDISSSMHNASPVSTQQTTPDSSVDRRTAVADGTNTVERKPRTFTARLDPMFMEAPNARDDILEAVENAVRIAYGLEDSVDSTDLRRICEQRAKMARDSKAIKLLDVLCRVYAWRKQQNDNAITLPTHDALPVFTLPKVPGTSVDRKTAVQDGANTLERERATFAVVVGINSYGEGFKLNGANKDALSVYDFLLHDLQIPSAHIKLLLDHDATRQCIMDALHTHLLNNPDIRPGDAIIFYFAGHGSSHDAPGKGAVEYIMAVDGKLICEHELHTFLKDLSHAKGKNITVILDCCFAAGCTRDGWSAHPGSSGLYSGSQRVRRVDPSVVAAIQGLPGSDCAHCLAGDDDWERDMTTHVLLAACRDYELAFENAKGGAFTVALLRHLRSVPRDTITYKQLMDSFPNLGPRQHPVAVGDHRNDTLFRIGWHDSQKSSSAAR</sequence>
<feature type="compositionally biased region" description="Polar residues" evidence="4">
    <location>
        <begin position="73"/>
        <end position="90"/>
    </location>
</feature>
<dbReference type="Pfam" id="PF00656">
    <property type="entry name" value="Peptidase_C14"/>
    <property type="match status" value="1"/>
</dbReference>
<protein>
    <recommendedName>
        <fullName evidence="5">Peptidase C14 caspase domain-containing protein</fullName>
    </recommendedName>
</protein>
<dbReference type="InterPro" id="IPR011600">
    <property type="entry name" value="Pept_C14_caspase"/>
</dbReference>
<dbReference type="Proteomes" id="UP000076871">
    <property type="component" value="Unassembled WGS sequence"/>
</dbReference>
<dbReference type="RefSeq" id="XP_040758677.1">
    <property type="nucleotide sequence ID" value="XM_040913392.1"/>
</dbReference>
<gene>
    <name evidence="6" type="ORF">LAESUDRAFT_764157</name>
</gene>
<dbReference type="GO" id="GO:0006915">
    <property type="term" value="P:apoptotic process"/>
    <property type="evidence" value="ECO:0007669"/>
    <property type="project" value="UniProtKB-KW"/>
</dbReference>
<evidence type="ECO:0000256" key="2">
    <source>
        <dbReference type="ARBA" id="ARBA00022703"/>
    </source>
</evidence>
<organism evidence="6 7">
    <name type="scientific">Laetiporus sulphureus 93-53</name>
    <dbReference type="NCBI Taxonomy" id="1314785"/>
    <lineage>
        <taxon>Eukaryota</taxon>
        <taxon>Fungi</taxon>
        <taxon>Dikarya</taxon>
        <taxon>Basidiomycota</taxon>
        <taxon>Agaricomycotina</taxon>
        <taxon>Agaricomycetes</taxon>
        <taxon>Polyporales</taxon>
        <taxon>Laetiporus</taxon>
    </lineage>
</organism>
<evidence type="ECO:0000313" key="7">
    <source>
        <dbReference type="Proteomes" id="UP000076871"/>
    </source>
</evidence>
<keyword evidence="3" id="KW-0645">Protease</keyword>
<dbReference type="OrthoDB" id="3223806at2759"/>
<evidence type="ECO:0000313" key="6">
    <source>
        <dbReference type="EMBL" id="KZT00937.1"/>
    </source>
</evidence>
<dbReference type="EMBL" id="KV427673">
    <property type="protein sequence ID" value="KZT00937.1"/>
    <property type="molecule type" value="Genomic_DNA"/>
</dbReference>
<dbReference type="GO" id="GO:0004197">
    <property type="term" value="F:cysteine-type endopeptidase activity"/>
    <property type="evidence" value="ECO:0007669"/>
    <property type="project" value="InterPro"/>
</dbReference>
<reference evidence="6 7" key="1">
    <citation type="journal article" date="2016" name="Mol. Biol. Evol.">
        <title>Comparative Genomics of Early-Diverging Mushroom-Forming Fungi Provides Insights into the Origins of Lignocellulose Decay Capabilities.</title>
        <authorList>
            <person name="Nagy L.G."/>
            <person name="Riley R."/>
            <person name="Tritt A."/>
            <person name="Adam C."/>
            <person name="Daum C."/>
            <person name="Floudas D."/>
            <person name="Sun H."/>
            <person name="Yadav J.S."/>
            <person name="Pangilinan J."/>
            <person name="Larsson K.H."/>
            <person name="Matsuura K."/>
            <person name="Barry K."/>
            <person name="Labutti K."/>
            <person name="Kuo R."/>
            <person name="Ohm R.A."/>
            <person name="Bhattacharya S.S."/>
            <person name="Shirouzu T."/>
            <person name="Yoshinaga Y."/>
            <person name="Martin F.M."/>
            <person name="Grigoriev I.V."/>
            <person name="Hibbett D.S."/>
        </authorList>
    </citation>
    <scope>NUCLEOTIDE SEQUENCE [LARGE SCALE GENOMIC DNA]</scope>
    <source>
        <strain evidence="6 7">93-53</strain>
    </source>
</reference>
<evidence type="ECO:0000256" key="3">
    <source>
        <dbReference type="ARBA" id="ARBA00022807"/>
    </source>
</evidence>
<comment type="similarity">
    <text evidence="1">Belongs to the peptidase C14B family.</text>
</comment>
<evidence type="ECO:0000256" key="4">
    <source>
        <dbReference type="SAM" id="MobiDB-lite"/>
    </source>
</evidence>
<dbReference type="InterPro" id="IPR050452">
    <property type="entry name" value="Metacaspase"/>
</dbReference>
<dbReference type="GO" id="GO:0006508">
    <property type="term" value="P:proteolysis"/>
    <property type="evidence" value="ECO:0007669"/>
    <property type="project" value="InterPro"/>
</dbReference>
<evidence type="ECO:0000259" key="5">
    <source>
        <dbReference type="Pfam" id="PF00656"/>
    </source>
</evidence>
<dbReference type="InterPro" id="IPR029030">
    <property type="entry name" value="Caspase-like_dom_sf"/>
</dbReference>
<dbReference type="AlphaFoldDB" id="A0A165BFD4"/>
<dbReference type="Gene3D" id="3.40.50.1460">
    <property type="match status" value="1"/>
</dbReference>
<dbReference type="PANTHER" id="PTHR48104:SF30">
    <property type="entry name" value="METACASPASE-1"/>
    <property type="match status" value="1"/>
</dbReference>
<keyword evidence="2" id="KW-0053">Apoptosis</keyword>